<dbReference type="SMART" id="SM00855">
    <property type="entry name" value="PGAM"/>
    <property type="match status" value="1"/>
</dbReference>
<keyword evidence="1 4" id="KW-0378">Hydrolase</keyword>
<evidence type="ECO:0000259" key="3">
    <source>
        <dbReference type="PROSITE" id="PS51462"/>
    </source>
</evidence>
<dbReference type="PANTHER" id="PTHR21340">
    <property type="entry name" value="DIADENOSINE 5,5-P1,P4-TETRAPHOSPHATE PYROPHOSPHOHYDROLASE MUTT"/>
    <property type="match status" value="1"/>
</dbReference>
<dbReference type="Gene3D" id="3.90.79.10">
    <property type="entry name" value="Nucleoside Triphosphate Pyrophosphohydrolase"/>
    <property type="match status" value="1"/>
</dbReference>
<reference evidence="5" key="1">
    <citation type="journal article" date="2019" name="Int. J. Syst. Evol. Microbiol.">
        <title>The Global Catalogue of Microorganisms (GCM) 10K type strain sequencing project: providing services to taxonomists for standard genome sequencing and annotation.</title>
        <authorList>
            <consortium name="The Broad Institute Genomics Platform"/>
            <consortium name="The Broad Institute Genome Sequencing Center for Infectious Disease"/>
            <person name="Wu L."/>
            <person name="Ma J."/>
        </authorList>
    </citation>
    <scope>NUCLEOTIDE SEQUENCE [LARGE SCALE GENOMIC DNA]</scope>
    <source>
        <strain evidence="5">JCM 3325</strain>
    </source>
</reference>
<dbReference type="InterPro" id="IPR020084">
    <property type="entry name" value="NUDIX_hydrolase_CS"/>
</dbReference>
<dbReference type="Pfam" id="PF00300">
    <property type="entry name" value="His_Phos_1"/>
    <property type="match status" value="1"/>
</dbReference>
<proteinExistence type="predicted"/>
<evidence type="ECO:0000313" key="4">
    <source>
        <dbReference type="EMBL" id="GAA2397784.1"/>
    </source>
</evidence>
<dbReference type="PROSITE" id="PS51462">
    <property type="entry name" value="NUDIX"/>
    <property type="match status" value="1"/>
</dbReference>
<dbReference type="PANTHER" id="PTHR21340:SF0">
    <property type="entry name" value="BIS(5'-NUCLEOSYL)-TETRAPHOSPHATASE [ASYMMETRICAL]"/>
    <property type="match status" value="1"/>
</dbReference>
<dbReference type="SUPFAM" id="SSF53254">
    <property type="entry name" value="Phosphoglycerate mutase-like"/>
    <property type="match status" value="1"/>
</dbReference>
<name>A0ABP5VA89_9ACTN</name>
<comment type="caution">
    <text evidence="4">The sequence shown here is derived from an EMBL/GenBank/DDBJ whole genome shotgun (WGS) entry which is preliminary data.</text>
</comment>
<dbReference type="InterPro" id="IPR015797">
    <property type="entry name" value="NUDIX_hydrolase-like_dom_sf"/>
</dbReference>
<dbReference type="InterPro" id="IPR051325">
    <property type="entry name" value="Nudix_hydrolase_domain"/>
</dbReference>
<dbReference type="InterPro" id="IPR029033">
    <property type="entry name" value="His_PPase_superfam"/>
</dbReference>
<dbReference type="CDD" id="cd07040">
    <property type="entry name" value="HP"/>
    <property type="match status" value="1"/>
</dbReference>
<protein>
    <submittedName>
        <fullName evidence="4">NUDIX hydrolase</fullName>
    </submittedName>
</protein>
<organism evidence="4 5">
    <name type="scientific">Actinomadura vinacea</name>
    <dbReference type="NCBI Taxonomy" id="115336"/>
    <lineage>
        <taxon>Bacteria</taxon>
        <taxon>Bacillati</taxon>
        <taxon>Actinomycetota</taxon>
        <taxon>Actinomycetes</taxon>
        <taxon>Streptosporangiales</taxon>
        <taxon>Thermomonosporaceae</taxon>
        <taxon>Actinomadura</taxon>
    </lineage>
</organism>
<keyword evidence="5" id="KW-1185">Reference proteome</keyword>
<dbReference type="CDD" id="cd03673">
    <property type="entry name" value="NUDIX_Ap6A_hydrolase"/>
    <property type="match status" value="1"/>
</dbReference>
<dbReference type="Gene3D" id="3.40.50.1240">
    <property type="entry name" value="Phosphoglycerate mutase-like"/>
    <property type="match status" value="1"/>
</dbReference>
<gene>
    <name evidence="4" type="ORF">GCM10010191_00560</name>
</gene>
<dbReference type="InterPro" id="IPR000086">
    <property type="entry name" value="NUDIX_hydrolase_dom"/>
</dbReference>
<dbReference type="PROSITE" id="PS00893">
    <property type="entry name" value="NUDIX_BOX"/>
    <property type="match status" value="1"/>
</dbReference>
<dbReference type="EMBL" id="BAAARW010000001">
    <property type="protein sequence ID" value="GAA2397784.1"/>
    <property type="molecule type" value="Genomic_DNA"/>
</dbReference>
<feature type="region of interest" description="Disordered" evidence="2">
    <location>
        <begin position="1"/>
        <end position="20"/>
    </location>
</feature>
<evidence type="ECO:0000313" key="5">
    <source>
        <dbReference type="Proteomes" id="UP001501231"/>
    </source>
</evidence>
<evidence type="ECO:0000256" key="1">
    <source>
        <dbReference type="ARBA" id="ARBA00022801"/>
    </source>
</evidence>
<dbReference type="SUPFAM" id="SSF55811">
    <property type="entry name" value="Nudix"/>
    <property type="match status" value="1"/>
</dbReference>
<evidence type="ECO:0000256" key="2">
    <source>
        <dbReference type="SAM" id="MobiDB-lite"/>
    </source>
</evidence>
<dbReference type="InterPro" id="IPR013078">
    <property type="entry name" value="His_Pase_superF_clade-1"/>
</dbReference>
<feature type="compositionally biased region" description="Basic and acidic residues" evidence="2">
    <location>
        <begin position="1"/>
        <end position="18"/>
    </location>
</feature>
<dbReference type="GO" id="GO:0016787">
    <property type="term" value="F:hydrolase activity"/>
    <property type="evidence" value="ECO:0007669"/>
    <property type="project" value="UniProtKB-KW"/>
</dbReference>
<dbReference type="RefSeq" id="WP_344586186.1">
    <property type="nucleotide sequence ID" value="NZ_BAAARW010000001.1"/>
</dbReference>
<dbReference type="Proteomes" id="UP001501231">
    <property type="component" value="Unassembled WGS sequence"/>
</dbReference>
<dbReference type="Pfam" id="PF00293">
    <property type="entry name" value="NUDIX"/>
    <property type="match status" value="1"/>
</dbReference>
<sequence length="314" mass="34254">MAERRGRASRADGQDEPIRAAGAVLWRDGPEGADGPEVALIHRPKYDDWSFPKGKLKDGEHMLRAVVREVEEETGIVPRLGRRLPSVTYPVDERMKRVDYWAARALGPSGEGHAVPNAEVDRLEWLAVPEAERRLSHSHDVDLLREFRAGPPHTWPLAILRHGSAGEKDEWNDPDELRPLDDRGRAEAVRLAALLGAYGPARPISSATARCVETVLPYARETGADVATDPAFTIGRTDTERACARLLALADAGVPAIVCTHGEIVSELISGLCRRLGEKVPDEPSLRKGSFWVAHLAGGDDGEPAIAVLERHSA</sequence>
<feature type="domain" description="Nudix hydrolase" evidence="3">
    <location>
        <begin position="16"/>
        <end position="149"/>
    </location>
</feature>
<accession>A0ABP5VA89</accession>